<feature type="region of interest" description="Disordered" evidence="1">
    <location>
        <begin position="422"/>
        <end position="513"/>
    </location>
</feature>
<organism evidence="2 3">
    <name type="scientific">Cymbomonas tetramitiformis</name>
    <dbReference type="NCBI Taxonomy" id="36881"/>
    <lineage>
        <taxon>Eukaryota</taxon>
        <taxon>Viridiplantae</taxon>
        <taxon>Chlorophyta</taxon>
        <taxon>Pyramimonadophyceae</taxon>
        <taxon>Pyramimonadales</taxon>
        <taxon>Pyramimonadaceae</taxon>
        <taxon>Cymbomonas</taxon>
    </lineage>
</organism>
<reference evidence="2 3" key="1">
    <citation type="journal article" date="2015" name="Genome Biol. Evol.">
        <title>Comparative Genomics of a Bacterivorous Green Alga Reveals Evolutionary Causalities and Consequences of Phago-Mixotrophic Mode of Nutrition.</title>
        <authorList>
            <person name="Burns J.A."/>
            <person name="Paasch A."/>
            <person name="Narechania A."/>
            <person name="Kim E."/>
        </authorList>
    </citation>
    <scope>NUCLEOTIDE SEQUENCE [LARGE SCALE GENOMIC DNA]</scope>
    <source>
        <strain evidence="2 3">PLY_AMNH</strain>
    </source>
</reference>
<dbReference type="InterPro" id="IPR021109">
    <property type="entry name" value="Peptidase_aspartic_dom_sf"/>
</dbReference>
<feature type="compositionally biased region" description="Polar residues" evidence="1">
    <location>
        <begin position="423"/>
        <end position="487"/>
    </location>
</feature>
<dbReference type="CDD" id="cd00303">
    <property type="entry name" value="retropepsin_like"/>
    <property type="match status" value="1"/>
</dbReference>
<accession>A0AAE0BWY3</accession>
<feature type="region of interest" description="Disordered" evidence="1">
    <location>
        <begin position="291"/>
        <end position="331"/>
    </location>
</feature>
<evidence type="ECO:0000313" key="2">
    <source>
        <dbReference type="EMBL" id="KAK3243614.1"/>
    </source>
</evidence>
<feature type="region of interest" description="Disordered" evidence="1">
    <location>
        <begin position="228"/>
        <end position="267"/>
    </location>
</feature>
<dbReference type="AlphaFoldDB" id="A0AAE0BWY3"/>
<comment type="caution">
    <text evidence="2">The sequence shown here is derived from an EMBL/GenBank/DDBJ whole genome shotgun (WGS) entry which is preliminary data.</text>
</comment>
<dbReference type="Gene3D" id="2.40.70.10">
    <property type="entry name" value="Acid Proteases"/>
    <property type="match status" value="1"/>
</dbReference>
<name>A0AAE0BWY3_9CHLO</name>
<feature type="compositionally biased region" description="Basic and acidic residues" evidence="1">
    <location>
        <begin position="46"/>
        <end position="57"/>
    </location>
</feature>
<keyword evidence="3" id="KW-1185">Reference proteome</keyword>
<feature type="region of interest" description="Disordered" evidence="1">
    <location>
        <begin position="1"/>
        <end position="69"/>
    </location>
</feature>
<evidence type="ECO:0000256" key="1">
    <source>
        <dbReference type="SAM" id="MobiDB-lite"/>
    </source>
</evidence>
<dbReference type="Proteomes" id="UP001190700">
    <property type="component" value="Unassembled WGS sequence"/>
</dbReference>
<evidence type="ECO:0000313" key="3">
    <source>
        <dbReference type="Proteomes" id="UP001190700"/>
    </source>
</evidence>
<protein>
    <submittedName>
        <fullName evidence="2">Uncharacterized protein</fullName>
    </submittedName>
</protein>
<sequence>MRWDSSPTKYAPPQRRNGKELVNPLTGVAGGDKDDDEAKPESGGGGDHDNDHPDPGEQAHPSGPRSVAPEDSVQVLVITPCRHSLWMRLRSVPSPDGKGTQYFPLSLPAAGPDGAADGPQRAWNLLKGVGIDQPTYLRISGQPLGDLHRVDCQDHIYALCVDYDSASRAIAQRACTYLTEWRTLTAHSTLDEFRESETKQYMEDGLEAVVAVYSSRWYREILHAAAEPPQLSSPLPPGAYNSLGPQQAGNGQPGVLQAAGPSNAMYTVDPRSIKNEKSQLKDYRLQQHRTELPTPPEEVNSAAPSTPICPADSILSGNPSRTRRRRAGRVRAGVSSPPFWLKDAMDGDVTYTLRRNGKTDTDSEESLNFTQQMRFATLRDHHPEAYPAGSPPAGIQEMYPTCLTLTEQLDMQLVADARRTRISRSNETSTDSEAPRVSQTSSGTTHVSETDSGTTHVSQTDSGTTHVSQTDSGTTHVSQTDSGTTHVSRTESDTSHVSPTYSEVDDGMDTMEHMPTSSALASLTSHALQESLHCEHVLADGGVLWKHPAQGRLASSLAAVRDEEGVLLLVFYAQLKGHLIKVLVDSGASDNFVSESCAKKCGLTVRKGPAMWVTLADGSVKTSGEIAHAKFLAHTTSGVDYVENHMTLRVLPLGIQVDVVLGGKWLRSLSPVTLDYDDHGSISFDTRAKGGGRQRVKLQGCSPGITQGDKARGAALIDEIFLITVQLKRHLIALETA</sequence>
<dbReference type="EMBL" id="LGRX02032754">
    <property type="protein sequence ID" value="KAK3243614.1"/>
    <property type="molecule type" value="Genomic_DNA"/>
</dbReference>
<gene>
    <name evidence="2" type="ORF">CYMTET_46745</name>
</gene>
<proteinExistence type="predicted"/>
<dbReference type="Pfam" id="PF13650">
    <property type="entry name" value="Asp_protease_2"/>
    <property type="match status" value="1"/>
</dbReference>
<dbReference type="SUPFAM" id="SSF50630">
    <property type="entry name" value="Acid proteases"/>
    <property type="match status" value="1"/>
</dbReference>